<evidence type="ECO:0000313" key="2">
    <source>
        <dbReference type="EMBL" id="CAD9111931.1"/>
    </source>
</evidence>
<feature type="region of interest" description="Disordered" evidence="1">
    <location>
        <begin position="203"/>
        <end position="232"/>
    </location>
</feature>
<protein>
    <submittedName>
        <fullName evidence="2">Uncharacterized protein</fullName>
    </submittedName>
</protein>
<organism evidence="2">
    <name type="scientific">Neobodo designis</name>
    <name type="common">Flagellated protozoan</name>
    <name type="synonym">Bodo designis</name>
    <dbReference type="NCBI Taxonomy" id="312471"/>
    <lineage>
        <taxon>Eukaryota</taxon>
        <taxon>Discoba</taxon>
        <taxon>Euglenozoa</taxon>
        <taxon>Kinetoplastea</taxon>
        <taxon>Metakinetoplastina</taxon>
        <taxon>Neobodonida</taxon>
        <taxon>Neobodo</taxon>
    </lineage>
</organism>
<sequence length="362" mass="39939">MADKPDEEAIKAAVDVLSKVDPAKLQQLGLNAQATGAQAAGAQALTKEFLEAIQLLTVGKDRELLVKRFGDESDLARRYERVKRLIKESEENPDESTELQKWFLSRAKNKQCTETEVIVATYTLYAIDNSRYMLFKFMQIPESDVIHLHNVYVAMHTGQREKFLEDNSKLLVDLPWPLFPPTEEFTTLNLRLLTDWRDWKAANATPVGGEPTHPPPRHNANLFADKSSTTGGEPFLPIGEITPGQWAADARQVAEAMHDQHRRIDALTKSVEKLSRGNGAGFRGQGRGQGQSRGRGRASSDGYRGQSQGRGGYRVRGGQTDEADDMPMTPPPAAATTHTASTNAAHPNPHACAPKSNATRDF</sequence>
<reference evidence="2" key="1">
    <citation type="submission" date="2021-01" db="EMBL/GenBank/DDBJ databases">
        <authorList>
            <person name="Corre E."/>
            <person name="Pelletier E."/>
            <person name="Niang G."/>
            <person name="Scheremetjew M."/>
            <person name="Finn R."/>
            <person name="Kale V."/>
            <person name="Holt S."/>
            <person name="Cochrane G."/>
            <person name="Meng A."/>
            <person name="Brown T."/>
            <person name="Cohen L."/>
        </authorList>
    </citation>
    <scope>NUCLEOTIDE SEQUENCE</scope>
    <source>
        <strain evidence="2">CCAP 1951/1</strain>
    </source>
</reference>
<feature type="compositionally biased region" description="Low complexity" evidence="1">
    <location>
        <begin position="334"/>
        <end position="354"/>
    </location>
</feature>
<proteinExistence type="predicted"/>
<evidence type="ECO:0000256" key="1">
    <source>
        <dbReference type="SAM" id="MobiDB-lite"/>
    </source>
</evidence>
<dbReference type="EMBL" id="HBGF01019107">
    <property type="protein sequence ID" value="CAD9111931.1"/>
    <property type="molecule type" value="Transcribed_RNA"/>
</dbReference>
<feature type="region of interest" description="Disordered" evidence="1">
    <location>
        <begin position="274"/>
        <end position="362"/>
    </location>
</feature>
<feature type="compositionally biased region" description="Low complexity" evidence="1">
    <location>
        <begin position="297"/>
        <end position="307"/>
    </location>
</feature>
<accession>A0A7S1PZE0</accession>
<gene>
    <name evidence="2" type="ORF">NDES1114_LOCUS12635</name>
</gene>
<dbReference type="AlphaFoldDB" id="A0A7S1PZE0"/>
<name>A0A7S1PZE0_NEODS</name>
<feature type="compositionally biased region" description="Gly residues" evidence="1">
    <location>
        <begin position="278"/>
        <end position="293"/>
    </location>
</feature>